<dbReference type="PANTHER" id="PTHR43579:SF1">
    <property type="entry name" value="NEUTRAL METALLOPROTEINASE"/>
    <property type="match status" value="1"/>
</dbReference>
<dbReference type="AlphaFoldDB" id="A0A0X8P2W1"/>
<dbReference type="GO" id="GO:0006508">
    <property type="term" value="P:proteolysis"/>
    <property type="evidence" value="ECO:0007669"/>
    <property type="project" value="UniProtKB-KW"/>
</dbReference>
<evidence type="ECO:0000256" key="2">
    <source>
        <dbReference type="ARBA" id="ARBA00022670"/>
    </source>
</evidence>
<dbReference type="InterPro" id="IPR023612">
    <property type="entry name" value="Peptidase_M4"/>
</dbReference>
<comment type="cofactor">
    <cofactor evidence="8">
        <name>Zn(2+)</name>
        <dbReference type="ChEBI" id="CHEBI:29105"/>
    </cofactor>
</comment>
<feature type="domain" description="Peptidase M4" evidence="10">
    <location>
        <begin position="75"/>
        <end position="181"/>
    </location>
</feature>
<dbReference type="InterPro" id="IPR013856">
    <property type="entry name" value="Peptidase_M4_domain"/>
</dbReference>
<keyword evidence="8" id="KW-0964">Secreted</keyword>
<dbReference type="Gene3D" id="1.10.390.10">
    <property type="entry name" value="Neutral Protease Domain 2"/>
    <property type="match status" value="1"/>
</dbReference>
<dbReference type="SUPFAM" id="SSF55486">
    <property type="entry name" value="Metalloproteases ('zincins'), catalytic domain"/>
    <property type="match status" value="1"/>
</dbReference>
<keyword evidence="4 8" id="KW-0378">Hydrolase</keyword>
<dbReference type="Gene3D" id="3.10.170.10">
    <property type="match status" value="1"/>
</dbReference>
<comment type="function">
    <text evidence="8">Extracellular zinc metalloprotease.</text>
</comment>
<dbReference type="InterPro" id="IPR052759">
    <property type="entry name" value="Metalloprotease_M4"/>
</dbReference>
<dbReference type="Proteomes" id="UP000060602">
    <property type="component" value="Chromosome"/>
</dbReference>
<name>A0A0X8P2W1_ALCXX</name>
<dbReference type="CDD" id="cd09597">
    <property type="entry name" value="M4_TLP"/>
    <property type="match status" value="1"/>
</dbReference>
<feature type="active site" description="Proton donor" evidence="7">
    <location>
        <position position="276"/>
    </location>
</feature>
<dbReference type="PRINTS" id="PR00730">
    <property type="entry name" value="THERMOLYSIN"/>
</dbReference>
<evidence type="ECO:0000256" key="8">
    <source>
        <dbReference type="RuleBase" id="RU366073"/>
    </source>
</evidence>
<evidence type="ECO:0000256" key="6">
    <source>
        <dbReference type="ARBA" id="ARBA00023049"/>
    </source>
</evidence>
<dbReference type="EMBL" id="CP014060">
    <property type="protein sequence ID" value="AMG38906.1"/>
    <property type="molecule type" value="Genomic_DNA"/>
</dbReference>
<dbReference type="EC" id="3.4.24.-" evidence="8"/>
<feature type="region of interest" description="Disordered" evidence="9">
    <location>
        <begin position="47"/>
        <end position="84"/>
    </location>
</feature>
<feature type="compositionally biased region" description="Low complexity" evidence="9">
    <location>
        <begin position="51"/>
        <end position="69"/>
    </location>
</feature>
<evidence type="ECO:0000256" key="9">
    <source>
        <dbReference type="SAM" id="MobiDB-lite"/>
    </source>
</evidence>
<keyword evidence="3" id="KW-0479">Metal-binding</keyword>
<feature type="active site" evidence="7">
    <location>
        <position position="175"/>
    </location>
</feature>
<evidence type="ECO:0000259" key="10">
    <source>
        <dbReference type="Pfam" id="PF01447"/>
    </source>
</evidence>
<evidence type="ECO:0000256" key="1">
    <source>
        <dbReference type="ARBA" id="ARBA00009388"/>
    </source>
</evidence>
<dbReference type="PANTHER" id="PTHR43579">
    <property type="match status" value="1"/>
</dbReference>
<keyword evidence="2 8" id="KW-0645">Protease</keyword>
<dbReference type="Pfam" id="PF01447">
    <property type="entry name" value="Peptidase_M4"/>
    <property type="match status" value="1"/>
</dbReference>
<proteinExistence type="inferred from homology"/>
<evidence type="ECO:0000259" key="11">
    <source>
        <dbReference type="Pfam" id="PF02868"/>
    </source>
</evidence>
<dbReference type="GO" id="GO:0005576">
    <property type="term" value="C:extracellular region"/>
    <property type="evidence" value="ECO:0007669"/>
    <property type="project" value="UniProtKB-SubCell"/>
</dbReference>
<organism evidence="12 13">
    <name type="scientific">Alcaligenes xylosoxydans xylosoxydans</name>
    <name type="common">Achromobacter xylosoxidans</name>
    <dbReference type="NCBI Taxonomy" id="85698"/>
    <lineage>
        <taxon>Bacteria</taxon>
        <taxon>Pseudomonadati</taxon>
        <taxon>Pseudomonadota</taxon>
        <taxon>Betaproteobacteria</taxon>
        <taxon>Burkholderiales</taxon>
        <taxon>Alcaligenaceae</taxon>
        <taxon>Achromobacter</taxon>
    </lineage>
</organism>
<dbReference type="InterPro" id="IPR027268">
    <property type="entry name" value="Peptidase_M4/M1_CTD_sf"/>
</dbReference>
<keyword evidence="5 8" id="KW-0862">Zinc</keyword>
<evidence type="ECO:0000256" key="7">
    <source>
        <dbReference type="PIRSR" id="PIRSR623612-1"/>
    </source>
</evidence>
<dbReference type="GO" id="GO:0004222">
    <property type="term" value="F:metalloendopeptidase activity"/>
    <property type="evidence" value="ECO:0007669"/>
    <property type="project" value="UniProtKB-UniRule"/>
</dbReference>
<dbReference type="Pfam" id="PF02868">
    <property type="entry name" value="Peptidase_M4_C"/>
    <property type="match status" value="1"/>
</dbReference>
<evidence type="ECO:0000256" key="3">
    <source>
        <dbReference type="ARBA" id="ARBA00022723"/>
    </source>
</evidence>
<sequence>MPRPSASTPLIGVIPPYVLDRLAQHADARVSMPAVKTLIIDQQQRGLREMAAQPPRAQVAAPRPQGQAGTPQRAVHDAGNTTTLPGKLVRAEGAKASGDAAVDEAYAHLGATYKLFHDIYQRDSIDGAGLPLVGSVHYGEDYDNAFWNGAQMVFGDGDGEIFNRFTVAVDIIGHELTHGVIDSEAALAYQGQSGALNESLCDVFGALVKQYALGQNAREADWLVGQGLFLPKVKARALRSMAEPGSAYDDPVLGKDPQPAHMSAYVDTPQDNGGVHINSGIPNRAFYLAATALDGPAWEVAGRIWYDTLRDKRLRHDADFAAFARLTLDVARGSRGDAAHKAVAGAWAAVGIQP</sequence>
<dbReference type="GO" id="GO:0046872">
    <property type="term" value="F:metal ion binding"/>
    <property type="evidence" value="ECO:0007669"/>
    <property type="project" value="UniProtKB-UniRule"/>
</dbReference>
<dbReference type="InterPro" id="IPR001570">
    <property type="entry name" value="Peptidase_M4_C_domain"/>
</dbReference>
<comment type="subcellular location">
    <subcellularLocation>
        <location evidence="8">Secreted</location>
    </subcellularLocation>
</comment>
<protein>
    <recommendedName>
        <fullName evidence="8">Neutral metalloproteinase</fullName>
        <ecNumber evidence="8">3.4.24.-</ecNumber>
    </recommendedName>
</protein>
<evidence type="ECO:0000313" key="12">
    <source>
        <dbReference type="EMBL" id="AMG38906.1"/>
    </source>
</evidence>
<gene>
    <name evidence="12" type="ORF">AL504_24505</name>
</gene>
<reference evidence="13" key="1">
    <citation type="submission" date="2015-12" db="EMBL/GenBank/DDBJ databases">
        <title>FDA dAtabase for Regulatory Grade micrObial Sequences (FDA-ARGOS): Supporting development and validation of Infectious Disease Dx tests.</title>
        <authorList>
            <person name="Case J."/>
            <person name="Tallon L."/>
            <person name="Sadzewicz L."/>
            <person name="Sengamalay N."/>
            <person name="Ott S."/>
            <person name="Godinez A."/>
            <person name="Nagaraj S."/>
            <person name="Nadendla S."/>
            <person name="Sichtig H."/>
        </authorList>
    </citation>
    <scope>NUCLEOTIDE SEQUENCE [LARGE SCALE GENOMIC DNA]</scope>
    <source>
        <strain evidence="13">FDAARGOS_147</strain>
    </source>
</reference>
<evidence type="ECO:0000256" key="4">
    <source>
        <dbReference type="ARBA" id="ARBA00022801"/>
    </source>
</evidence>
<evidence type="ECO:0000313" key="13">
    <source>
        <dbReference type="Proteomes" id="UP000060602"/>
    </source>
</evidence>
<keyword evidence="6 8" id="KW-0482">Metalloprotease</keyword>
<accession>A0A0X8P2W1</accession>
<comment type="similarity">
    <text evidence="1 8">Belongs to the peptidase M4 family.</text>
</comment>
<evidence type="ECO:0000256" key="5">
    <source>
        <dbReference type="ARBA" id="ARBA00022833"/>
    </source>
</evidence>
<feature type="domain" description="Peptidase M4 C-terminal" evidence="11">
    <location>
        <begin position="185"/>
        <end position="352"/>
    </location>
</feature>
<dbReference type="RefSeq" id="WP_061073498.1">
    <property type="nucleotide sequence ID" value="NZ_CP014060.2"/>
</dbReference>